<reference evidence="1 2" key="1">
    <citation type="submission" date="2018-04" db="EMBL/GenBank/DDBJ databases">
        <title>Thalassorhabdus spongiae gen. nov., sp. nov., isolated from a marine sponge in South-West Iceland.</title>
        <authorList>
            <person name="Knobloch S."/>
            <person name="Daussin A."/>
            <person name="Johannsson R."/>
            <person name="Marteinsson V.T."/>
        </authorList>
    </citation>
    <scope>NUCLEOTIDE SEQUENCE [LARGE SCALE GENOMIC DNA]</scope>
    <source>
        <strain evidence="1 2">Hp12</strain>
    </source>
</reference>
<gene>
    <name evidence="1" type="ORF">DC094_18100</name>
</gene>
<evidence type="ECO:0000313" key="1">
    <source>
        <dbReference type="EMBL" id="PVZ65395.1"/>
    </source>
</evidence>
<dbReference type="Proteomes" id="UP000244906">
    <property type="component" value="Unassembled WGS sequence"/>
</dbReference>
<accession>A0A2V1GSJ4</accession>
<sequence>MWHTAVVCMSDGIRARGIVHPAKKIAIAHAVAPNWERTEIRSTALPAHMFPFGSTLHVFRHKGPMANSMRVGHIANKWVTFDKTPRDYTNHAEGVRGLFASGQYSMKKAISLTVRSSAFGSKAVKQVEHYMQSQNEPPMSVKDPTVHRTMFCSMFTIAVWQAVLGTWGSLQYMEKDAMRTSPMALHGYFLSTEENWEDLGELERDWSSRV</sequence>
<dbReference type="AlphaFoldDB" id="A0A2V1GSJ4"/>
<proteinExistence type="predicted"/>
<protein>
    <submittedName>
        <fullName evidence="1">Uncharacterized protein</fullName>
    </submittedName>
</protein>
<dbReference type="EMBL" id="QDDL01000010">
    <property type="protein sequence ID" value="PVZ65395.1"/>
    <property type="molecule type" value="Genomic_DNA"/>
</dbReference>
<evidence type="ECO:0000313" key="2">
    <source>
        <dbReference type="Proteomes" id="UP000244906"/>
    </source>
</evidence>
<keyword evidence="2" id="KW-1185">Reference proteome</keyword>
<name>A0A2V1GSJ4_9GAMM</name>
<organism evidence="1 2">
    <name type="scientific">Pelagibaculum spongiae</name>
    <dbReference type="NCBI Taxonomy" id="2080658"/>
    <lineage>
        <taxon>Bacteria</taxon>
        <taxon>Pseudomonadati</taxon>
        <taxon>Pseudomonadota</taxon>
        <taxon>Gammaproteobacteria</taxon>
        <taxon>Oceanospirillales</taxon>
        <taxon>Pelagibaculum</taxon>
    </lineage>
</organism>
<comment type="caution">
    <text evidence="1">The sequence shown here is derived from an EMBL/GenBank/DDBJ whole genome shotgun (WGS) entry which is preliminary data.</text>
</comment>